<protein>
    <recommendedName>
        <fullName evidence="2">DUF5642 domain-containing protein</fullName>
    </recommendedName>
</protein>
<name>A0A1X1TJN6_9MYCO</name>
<dbReference type="InterPro" id="IPR041313">
    <property type="entry name" value="DUF5642"/>
</dbReference>
<reference evidence="3 4" key="1">
    <citation type="submission" date="2016-01" db="EMBL/GenBank/DDBJ databases">
        <title>The new phylogeny of the genus Mycobacterium.</title>
        <authorList>
            <person name="Tarcisio F."/>
            <person name="Conor M."/>
            <person name="Antonella G."/>
            <person name="Elisabetta G."/>
            <person name="Giulia F.S."/>
            <person name="Sara T."/>
            <person name="Anna F."/>
            <person name="Clotilde B."/>
            <person name="Roberto B."/>
            <person name="Veronica D.S."/>
            <person name="Fabio R."/>
            <person name="Monica P."/>
            <person name="Olivier J."/>
            <person name="Enrico T."/>
            <person name="Nicola S."/>
        </authorList>
    </citation>
    <scope>NUCLEOTIDE SEQUENCE [LARGE SCALE GENOMIC DNA]</scope>
    <source>
        <strain evidence="3 4">DSM 44339</strain>
    </source>
</reference>
<proteinExistence type="predicted"/>
<dbReference type="RefSeq" id="WP_085188102.1">
    <property type="nucleotide sequence ID" value="NZ_AP022605.1"/>
</dbReference>
<dbReference type="OrthoDB" id="4641260at2"/>
<feature type="domain" description="DUF5642" evidence="2">
    <location>
        <begin position="37"/>
        <end position="216"/>
    </location>
</feature>
<gene>
    <name evidence="3" type="ORF">AWC01_03130</name>
</gene>
<sequence>MRRFAVILAVAVSVSSCGQPSPPPPAPSTAESAGPIDPSRMDRVRYELPPGYEVAELQGRVTPLAQWGYGPNWTADPPQCGVLAAPAVEPSTVRGLSASGEGGIVYAVAADGAVPADRALLDECGAWTITSGPTTGTVRLAEPPPVAGAAGLGMVADTVTVVEGGAETRSHARTLVAYEDIRLVYVTVVTDPGSPHPALGDDFATDLLTRTVAALRG</sequence>
<evidence type="ECO:0000256" key="1">
    <source>
        <dbReference type="SAM" id="MobiDB-lite"/>
    </source>
</evidence>
<dbReference type="Proteomes" id="UP000193564">
    <property type="component" value="Unassembled WGS sequence"/>
</dbReference>
<evidence type="ECO:0000313" key="3">
    <source>
        <dbReference type="EMBL" id="ORV44716.1"/>
    </source>
</evidence>
<dbReference type="EMBL" id="LQOS01000011">
    <property type="protein sequence ID" value="ORV44716.1"/>
    <property type="molecule type" value="Genomic_DNA"/>
</dbReference>
<organism evidence="3 4">
    <name type="scientific">Mycolicibacterium doricum</name>
    <dbReference type="NCBI Taxonomy" id="126673"/>
    <lineage>
        <taxon>Bacteria</taxon>
        <taxon>Bacillati</taxon>
        <taxon>Actinomycetota</taxon>
        <taxon>Actinomycetes</taxon>
        <taxon>Mycobacteriales</taxon>
        <taxon>Mycobacteriaceae</taxon>
        <taxon>Mycolicibacterium</taxon>
    </lineage>
</organism>
<dbReference type="Pfam" id="PF18702">
    <property type="entry name" value="DUF5642"/>
    <property type="match status" value="1"/>
</dbReference>
<keyword evidence="4" id="KW-1185">Reference proteome</keyword>
<dbReference type="AlphaFoldDB" id="A0A1X1TJN6"/>
<evidence type="ECO:0000259" key="2">
    <source>
        <dbReference type="Pfam" id="PF18702"/>
    </source>
</evidence>
<evidence type="ECO:0000313" key="4">
    <source>
        <dbReference type="Proteomes" id="UP000193564"/>
    </source>
</evidence>
<comment type="caution">
    <text evidence="3">The sequence shown here is derived from an EMBL/GenBank/DDBJ whole genome shotgun (WGS) entry which is preliminary data.</text>
</comment>
<dbReference type="STRING" id="126673.AWC01_03130"/>
<accession>A0A1X1TJN6</accession>
<feature type="region of interest" description="Disordered" evidence="1">
    <location>
        <begin position="16"/>
        <end position="40"/>
    </location>
</feature>
<dbReference type="PROSITE" id="PS51257">
    <property type="entry name" value="PROKAR_LIPOPROTEIN"/>
    <property type="match status" value="1"/>
</dbReference>